<proteinExistence type="predicted"/>
<name>A0A8J3ZZ30_9ACTN</name>
<protein>
    <submittedName>
        <fullName evidence="1">Uncharacterized protein</fullName>
    </submittedName>
</protein>
<dbReference type="Gene3D" id="2.60.120.620">
    <property type="entry name" value="q2cbj1_9rhob like domain"/>
    <property type="match status" value="1"/>
</dbReference>
<dbReference type="AlphaFoldDB" id="A0A8J3ZZ30"/>
<evidence type="ECO:0000313" key="2">
    <source>
        <dbReference type="Proteomes" id="UP000635606"/>
    </source>
</evidence>
<dbReference type="SUPFAM" id="SSF51197">
    <property type="entry name" value="Clavaminate synthase-like"/>
    <property type="match status" value="1"/>
</dbReference>
<dbReference type="Proteomes" id="UP000635606">
    <property type="component" value="Unassembled WGS sequence"/>
</dbReference>
<dbReference type="EMBL" id="BOPH01000104">
    <property type="protein sequence ID" value="GIJ72692.1"/>
    <property type="molecule type" value="Genomic_DNA"/>
</dbReference>
<dbReference type="Pfam" id="PF05721">
    <property type="entry name" value="PhyH"/>
    <property type="match status" value="1"/>
</dbReference>
<reference evidence="1" key="1">
    <citation type="submission" date="2021-01" db="EMBL/GenBank/DDBJ databases">
        <title>Whole genome shotgun sequence of Virgisporangium ochraceum NBRC 16418.</title>
        <authorList>
            <person name="Komaki H."/>
            <person name="Tamura T."/>
        </authorList>
    </citation>
    <scope>NUCLEOTIDE SEQUENCE</scope>
    <source>
        <strain evidence="1">NBRC 16418</strain>
    </source>
</reference>
<dbReference type="GO" id="GO:0016706">
    <property type="term" value="F:2-oxoglutarate-dependent dioxygenase activity"/>
    <property type="evidence" value="ECO:0007669"/>
    <property type="project" value="UniProtKB-ARBA"/>
</dbReference>
<comment type="caution">
    <text evidence="1">The sequence shown here is derived from an EMBL/GenBank/DDBJ whole genome shotgun (WGS) entry which is preliminary data.</text>
</comment>
<sequence length="243" mass="26706">MWQTDPTGRESRMHVAESLTVTSFEGFLEAQELDTLRSSLRDVLADIDRGAHSERDRGSSVHVIDGYSLTETMTIFEPAGRAETTALPDEAAKLLALASERAVPRLRRFLPSARTVSDWILVSYGVGQYITPHIDLAHNDDDPNHPKLAGIGVPLTPADEYEGGEFFVETTASPSIWAGEHNGVPYTRPDCDESAEWFRSLRRTRWQARAQAGDALLYGSQLTHGTTPVTAGRVTKVIGFVLA</sequence>
<organism evidence="1 2">
    <name type="scientific">Virgisporangium ochraceum</name>
    <dbReference type="NCBI Taxonomy" id="65505"/>
    <lineage>
        <taxon>Bacteria</taxon>
        <taxon>Bacillati</taxon>
        <taxon>Actinomycetota</taxon>
        <taxon>Actinomycetes</taxon>
        <taxon>Micromonosporales</taxon>
        <taxon>Micromonosporaceae</taxon>
        <taxon>Virgisporangium</taxon>
    </lineage>
</organism>
<evidence type="ECO:0000313" key="1">
    <source>
        <dbReference type="EMBL" id="GIJ72692.1"/>
    </source>
</evidence>
<accession>A0A8J3ZZ30</accession>
<keyword evidence="2" id="KW-1185">Reference proteome</keyword>
<dbReference type="InterPro" id="IPR008775">
    <property type="entry name" value="Phytyl_CoA_dOase-like"/>
</dbReference>
<gene>
    <name evidence="1" type="ORF">Voc01_076090</name>
</gene>